<proteinExistence type="predicted"/>
<evidence type="ECO:0000313" key="2">
    <source>
        <dbReference type="Proteomes" id="UP000018725"/>
    </source>
</evidence>
<evidence type="ECO:0000313" key="1">
    <source>
        <dbReference type="EMBL" id="AHC34275.1"/>
    </source>
</evidence>
<dbReference type="EMBL" id="CP006852">
    <property type="protein sequence ID" value="AHC34275.1"/>
    <property type="molecule type" value="Genomic_DNA"/>
</dbReference>
<sequence length="85" mass="9457">MASNNGNLPWLAYALNSTFQCCSEVRAMTIKTRKYLMIFTLSALATALYGTAAYRVEQTRMQPSFAISCHQDQCVPHTGSFSALR</sequence>
<gene>
    <name evidence="1" type="ORF">U771_08665</name>
</gene>
<reference evidence="1 2" key="1">
    <citation type="journal article" date="2014" name="Genome Announc.">
        <title>Complete Genome Sequence of Pseudomonas sp. Strain TKP, Isolated from a gamma-Hexachlorocyclohexane-Degrading Mixed Culture.</title>
        <authorList>
            <person name="Ohtsubo Y."/>
            <person name="Kishida K."/>
            <person name="Sato T."/>
            <person name="Tabata M."/>
            <person name="Kawasumi T."/>
            <person name="Ogura Y."/>
            <person name="Hayashi T."/>
            <person name="Tsuda M."/>
            <person name="Nagata Y."/>
        </authorList>
    </citation>
    <scope>NUCLEOTIDE SEQUENCE [LARGE SCALE GENOMIC DNA]</scope>
    <source>
        <strain evidence="1 2">TKP</strain>
    </source>
</reference>
<name>A0ACA7P304_9PSED</name>
<organism evidence="1 2">
    <name type="scientific">Pseudomonas gorinensis</name>
    <dbReference type="NCBI Taxonomy" id="3240790"/>
    <lineage>
        <taxon>Bacteria</taxon>
        <taxon>Pseudomonadati</taxon>
        <taxon>Pseudomonadota</taxon>
        <taxon>Gammaproteobacteria</taxon>
        <taxon>Pseudomonadales</taxon>
        <taxon>Pseudomonadaceae</taxon>
        <taxon>Pseudomonas</taxon>
    </lineage>
</organism>
<dbReference type="Proteomes" id="UP000018725">
    <property type="component" value="Chromosome"/>
</dbReference>
<accession>A0ACA7P304</accession>
<keyword evidence="2" id="KW-1185">Reference proteome</keyword>
<protein>
    <submittedName>
        <fullName evidence="1">Uncharacterized protein</fullName>
    </submittedName>
</protein>